<dbReference type="SUPFAM" id="SSF56219">
    <property type="entry name" value="DNase I-like"/>
    <property type="match status" value="1"/>
</dbReference>
<feature type="compositionally biased region" description="Low complexity" evidence="1">
    <location>
        <begin position="60"/>
        <end position="84"/>
    </location>
</feature>
<organism evidence="3 4">
    <name type="scientific">Nocardioides agri</name>
    <dbReference type="NCBI Taxonomy" id="2682843"/>
    <lineage>
        <taxon>Bacteria</taxon>
        <taxon>Bacillati</taxon>
        <taxon>Actinomycetota</taxon>
        <taxon>Actinomycetes</taxon>
        <taxon>Propionibacteriales</taxon>
        <taxon>Nocardioidaceae</taxon>
        <taxon>Nocardioides</taxon>
    </lineage>
</organism>
<dbReference type="GO" id="GO:0003824">
    <property type="term" value="F:catalytic activity"/>
    <property type="evidence" value="ECO:0007669"/>
    <property type="project" value="InterPro"/>
</dbReference>
<accession>A0A6L6Y0X2</accession>
<dbReference type="InterPro" id="IPR036691">
    <property type="entry name" value="Endo/exonu/phosph_ase_sf"/>
</dbReference>
<dbReference type="RefSeq" id="WP_157344451.1">
    <property type="nucleotide sequence ID" value="NZ_WSEK01000004.1"/>
</dbReference>
<dbReference type="Gene3D" id="3.60.10.10">
    <property type="entry name" value="Endonuclease/exonuclease/phosphatase"/>
    <property type="match status" value="1"/>
</dbReference>
<keyword evidence="4" id="KW-1185">Reference proteome</keyword>
<dbReference type="Proteomes" id="UP000473525">
    <property type="component" value="Unassembled WGS sequence"/>
</dbReference>
<dbReference type="AlphaFoldDB" id="A0A6L6Y0X2"/>
<reference evidence="3 4" key="1">
    <citation type="submission" date="2019-12" db="EMBL/GenBank/DDBJ databases">
        <authorList>
            <person name="Huq M.A."/>
        </authorList>
    </citation>
    <scope>NUCLEOTIDE SEQUENCE [LARGE SCALE GENOMIC DNA]</scope>
    <source>
        <strain evidence="3 4">MAH-18</strain>
    </source>
</reference>
<dbReference type="EMBL" id="WSEK01000004">
    <property type="protein sequence ID" value="MVQ51215.1"/>
    <property type="molecule type" value="Genomic_DNA"/>
</dbReference>
<feature type="region of interest" description="Disordered" evidence="1">
    <location>
        <begin position="60"/>
        <end position="87"/>
    </location>
</feature>
<proteinExistence type="predicted"/>
<name>A0A6L6Y0X2_9ACTN</name>
<evidence type="ECO:0000313" key="4">
    <source>
        <dbReference type="Proteomes" id="UP000473525"/>
    </source>
</evidence>
<comment type="caution">
    <text evidence="3">The sequence shown here is derived from an EMBL/GenBank/DDBJ whole genome shotgun (WGS) entry which is preliminary data.</text>
</comment>
<sequence>MSKHAAARRRRRERVDALGATVGAVVTLGLVIAVLAGVRAADGDAVDLAVEDASNAVVDPAHASPAAASSSSPATTEPDSSATPQEVVPAQTIKLDKAKIKRQRIRAERKIVQRQVRRAAQPGIDESLPRTSAFRIGTLNILGSQHTRGQGGYGPGPQRAGITARLVTSRGIDVVGLQEVQDDQIGALQGGMPGYGMWPVQALGNNGQRLQVMWRESKFELVDTGSVSYVFDSQTIPLPWVRLRDREHGGEFYVITTHNSAKQLEGQRDAATTTEIALINQLKSTGLPVFITGDMNEHEEFFCRVAVEAQMVAANGGSGVGGCQLPPQPRRVDWIMGTSDVGFSGYVQDGASLAAASDHFLLYADVGLDNRGILR</sequence>
<protein>
    <recommendedName>
        <fullName evidence="2">Endonuclease/exonuclease/phosphatase domain-containing protein</fullName>
    </recommendedName>
</protein>
<evidence type="ECO:0000256" key="1">
    <source>
        <dbReference type="SAM" id="MobiDB-lite"/>
    </source>
</evidence>
<dbReference type="InterPro" id="IPR005135">
    <property type="entry name" value="Endo/exonuclease/phosphatase"/>
</dbReference>
<evidence type="ECO:0000313" key="3">
    <source>
        <dbReference type="EMBL" id="MVQ51215.1"/>
    </source>
</evidence>
<gene>
    <name evidence="3" type="ORF">GON03_18690</name>
</gene>
<dbReference type="Pfam" id="PF03372">
    <property type="entry name" value="Exo_endo_phos"/>
    <property type="match status" value="1"/>
</dbReference>
<feature type="domain" description="Endonuclease/exonuclease/phosphatase" evidence="2">
    <location>
        <begin position="138"/>
        <end position="359"/>
    </location>
</feature>
<evidence type="ECO:0000259" key="2">
    <source>
        <dbReference type="Pfam" id="PF03372"/>
    </source>
</evidence>